<keyword evidence="4" id="KW-1185">Reference proteome</keyword>
<feature type="compositionally biased region" description="Low complexity" evidence="1">
    <location>
        <begin position="34"/>
        <end position="54"/>
    </location>
</feature>
<feature type="region of interest" description="Disordered" evidence="1">
    <location>
        <begin position="25"/>
        <end position="54"/>
    </location>
</feature>
<organism evidence="3 4">
    <name type="scientific">Ruminococcus flavefaciens 007c</name>
    <dbReference type="NCBI Taxonomy" id="1341157"/>
    <lineage>
        <taxon>Bacteria</taxon>
        <taxon>Bacillati</taxon>
        <taxon>Bacillota</taxon>
        <taxon>Clostridia</taxon>
        <taxon>Eubacteriales</taxon>
        <taxon>Oscillospiraceae</taxon>
        <taxon>Ruminococcus</taxon>
    </lineage>
</organism>
<name>W7UMD1_RUMFL</name>
<dbReference type="Proteomes" id="UP000019365">
    <property type="component" value="Unassembled WGS sequence"/>
</dbReference>
<evidence type="ECO:0008006" key="5">
    <source>
        <dbReference type="Google" id="ProtNLM"/>
    </source>
</evidence>
<comment type="caution">
    <text evidence="3">The sequence shown here is derived from an EMBL/GenBank/DDBJ whole genome shotgun (WGS) entry which is preliminary data.</text>
</comment>
<dbReference type="EMBL" id="ATAX01000007">
    <property type="protein sequence ID" value="EWM54958.1"/>
    <property type="molecule type" value="Genomic_DNA"/>
</dbReference>
<evidence type="ECO:0000313" key="4">
    <source>
        <dbReference type="Proteomes" id="UP000019365"/>
    </source>
</evidence>
<dbReference type="OrthoDB" id="211588at2"/>
<sequence length="337" mass="38326">MKKISVIITAAVMAAALFSCSMAEDDDKVSGTGSVAEVSTESVTESSEAPSEISISTEDESIPSFRLPFKAEDFDGIIDGLSVAVGGSDIIQKGTVDGMNYSITFQLGKWHRYTSNDQIVTLSKLFWQCYPKMYKRFGFVKGSPTDVSIAVEDDDYAISWTSGTHIHLNDRWLGENKTDFDCITHELVHVIQNGWDEAYLEYGAYIERFADYCRFLYAMDNGYYNDACWDLWTPEVENNRETSVRFMVWLDYFYSTPDNDLMKKFFTVCSEYKYPAAEWDAAWTEILSGSELEGHDIDDIWQMYTSSDFAKLKSEVRNEGEVSELLNAYDIRGKLTD</sequence>
<dbReference type="RefSeq" id="WP_037296576.1">
    <property type="nucleotide sequence ID" value="NZ_ATAX01000007.1"/>
</dbReference>
<keyword evidence="2" id="KW-0732">Signal</keyword>
<dbReference type="PROSITE" id="PS51257">
    <property type="entry name" value="PROKAR_LIPOPROTEIN"/>
    <property type="match status" value="1"/>
</dbReference>
<reference evidence="3 4" key="1">
    <citation type="journal article" date="2014" name="PLoS ONE">
        <title>Rumen cellulosomics: divergent fiber-degrading strategies revealed by comparative genome-wide analysis of six ruminococcal strains.</title>
        <authorList>
            <person name="Dassa B."/>
            <person name="Borovok I."/>
            <person name="Ruimy-Israeli V."/>
            <person name="Lamed R."/>
            <person name="Flint H.J."/>
            <person name="Duncan S.H."/>
            <person name="Henrissat B."/>
            <person name="Coutinho P."/>
            <person name="Morrison M."/>
            <person name="Mosoni P."/>
            <person name="Yeoman C.J."/>
            <person name="White B.A."/>
            <person name="Bayer E.A."/>
        </authorList>
    </citation>
    <scope>NUCLEOTIDE SEQUENCE [LARGE SCALE GENOMIC DNA]</scope>
    <source>
        <strain evidence="3 4">007c</strain>
    </source>
</reference>
<proteinExistence type="predicted"/>
<evidence type="ECO:0000313" key="3">
    <source>
        <dbReference type="EMBL" id="EWM54958.1"/>
    </source>
</evidence>
<evidence type="ECO:0000256" key="2">
    <source>
        <dbReference type="SAM" id="SignalP"/>
    </source>
</evidence>
<protein>
    <recommendedName>
        <fullName evidence="5">Secretory protein</fullName>
    </recommendedName>
</protein>
<accession>W7UMD1</accession>
<dbReference type="PATRIC" id="fig|1341157.4.peg.299"/>
<feature type="chain" id="PRO_5004901863" description="Secretory protein" evidence="2">
    <location>
        <begin position="24"/>
        <end position="337"/>
    </location>
</feature>
<feature type="signal peptide" evidence="2">
    <location>
        <begin position="1"/>
        <end position="23"/>
    </location>
</feature>
<dbReference type="AlphaFoldDB" id="W7UMD1"/>
<gene>
    <name evidence="3" type="ORF">RF007C_02905</name>
</gene>
<evidence type="ECO:0000256" key="1">
    <source>
        <dbReference type="SAM" id="MobiDB-lite"/>
    </source>
</evidence>